<dbReference type="PROSITE" id="PS51257">
    <property type="entry name" value="PROKAR_LIPOPROTEIN"/>
    <property type="match status" value="1"/>
</dbReference>
<evidence type="ECO:0000256" key="1">
    <source>
        <dbReference type="ARBA" id="ARBA00004442"/>
    </source>
</evidence>
<protein>
    <recommendedName>
        <fullName evidence="6">RagB/SusD domain-containing protein</fullName>
    </recommendedName>
</protein>
<evidence type="ECO:0000256" key="2">
    <source>
        <dbReference type="ARBA" id="ARBA00006275"/>
    </source>
</evidence>
<organism evidence="7 8">
    <name type="scientific">Pseudalgibacter alginicilyticus</name>
    <dbReference type="NCBI Taxonomy" id="1736674"/>
    <lineage>
        <taxon>Bacteria</taxon>
        <taxon>Pseudomonadati</taxon>
        <taxon>Bacteroidota</taxon>
        <taxon>Flavobacteriia</taxon>
        <taxon>Flavobacteriales</taxon>
        <taxon>Flavobacteriaceae</taxon>
        <taxon>Pseudalgibacter</taxon>
    </lineage>
</organism>
<dbReference type="InterPro" id="IPR011990">
    <property type="entry name" value="TPR-like_helical_dom_sf"/>
</dbReference>
<gene>
    <name evidence="7" type="ORF">APS56_09940</name>
</gene>
<dbReference type="Proteomes" id="UP000057981">
    <property type="component" value="Chromosome"/>
</dbReference>
<evidence type="ECO:0000313" key="8">
    <source>
        <dbReference type="Proteomes" id="UP000057981"/>
    </source>
</evidence>
<accession>A0A0P0D5M2</accession>
<keyword evidence="4" id="KW-0472">Membrane</keyword>
<keyword evidence="5" id="KW-0998">Cell outer membrane</keyword>
<dbReference type="KEGG" id="ahz:APS56_09940"/>
<dbReference type="STRING" id="1736674.APS56_09940"/>
<dbReference type="SUPFAM" id="SSF48452">
    <property type="entry name" value="TPR-like"/>
    <property type="match status" value="1"/>
</dbReference>
<evidence type="ECO:0000259" key="6">
    <source>
        <dbReference type="Pfam" id="PF07980"/>
    </source>
</evidence>
<dbReference type="PATRIC" id="fig|1736674.3.peg.2032"/>
<dbReference type="EMBL" id="CP012898">
    <property type="protein sequence ID" value="ALJ05419.1"/>
    <property type="molecule type" value="Genomic_DNA"/>
</dbReference>
<reference evidence="7 8" key="1">
    <citation type="submission" date="2015-10" db="EMBL/GenBank/DDBJ databases">
        <authorList>
            <person name="Gilbert D.G."/>
        </authorList>
    </citation>
    <scope>NUCLEOTIDE SEQUENCE [LARGE SCALE GENOMIC DNA]</scope>
    <source>
        <strain evidence="8">HZ-22</strain>
    </source>
</reference>
<evidence type="ECO:0000256" key="3">
    <source>
        <dbReference type="ARBA" id="ARBA00022729"/>
    </source>
</evidence>
<proteinExistence type="inferred from homology"/>
<dbReference type="Gene3D" id="1.25.40.390">
    <property type="match status" value="1"/>
</dbReference>
<dbReference type="InterPro" id="IPR012944">
    <property type="entry name" value="SusD_RagB_dom"/>
</dbReference>
<keyword evidence="8" id="KW-1185">Reference proteome</keyword>
<dbReference type="GO" id="GO:0009279">
    <property type="term" value="C:cell outer membrane"/>
    <property type="evidence" value="ECO:0007669"/>
    <property type="project" value="UniProtKB-SubCell"/>
</dbReference>
<comment type="similarity">
    <text evidence="2">Belongs to the SusD family.</text>
</comment>
<feature type="domain" description="RagB/SusD" evidence="6">
    <location>
        <begin position="356"/>
        <end position="557"/>
    </location>
</feature>
<sequence>MLPVTIKKTIKYKHMKKILILFTIVGAIFMSSCNEDTFLLEEPKDDIFAENLFLNYDGFVNGLNAIYALVREDRETQSNVVRASLWQMGTDNTFVNNGAAQSDPFNDYNDLHSENVLVRENFNWLYRIINSSNLIINRAENTSVDWLGGNDAEDLKNQNKIIAQARVLRAWAYRHLRYGWGAVPLSLEEIDGTTYRNDWERNSIEEINAQMEIDLLFATQNLEMKEGTGEVNAAVAGTMLAELYLDMGENGKAETEALKVINSPEYNLMTSRFGVEASEPGTVFTDLFKNPKPSDGNQEVLWVMNNAYADVVGSSYVTIKNIWISYYSLDSQLKKKNLDILYTYNGGKGSGRTSVTDSAFRWYEETDDRYSEYAVKKYFIYPTNDAATEFEVIGETNMDYDDPEDLEDNYLWPYVTKWAYNDPFVLDNASLSGQYNDQMYMRLAETYLIAAEAMMKNSKPGLAADYLNELRRRSNASEIDASDVTIDFILDERSRELVTEEYRKHALVRTGTFYDRTVLYNPRLDDTKVFEYNEYFPIPQGIIDANTGAVMEQNTGYENN</sequence>
<dbReference type="Pfam" id="PF07980">
    <property type="entry name" value="SusD_RagB"/>
    <property type="match status" value="1"/>
</dbReference>
<evidence type="ECO:0000256" key="4">
    <source>
        <dbReference type="ARBA" id="ARBA00023136"/>
    </source>
</evidence>
<evidence type="ECO:0000256" key="5">
    <source>
        <dbReference type="ARBA" id="ARBA00023237"/>
    </source>
</evidence>
<dbReference type="AlphaFoldDB" id="A0A0P0D5M2"/>
<name>A0A0P0D5M2_9FLAO</name>
<evidence type="ECO:0000313" key="7">
    <source>
        <dbReference type="EMBL" id="ALJ05419.1"/>
    </source>
</evidence>
<comment type="subcellular location">
    <subcellularLocation>
        <location evidence="1">Cell outer membrane</location>
    </subcellularLocation>
</comment>
<dbReference type="OrthoDB" id="5694214at2"/>
<keyword evidence="3" id="KW-0732">Signal</keyword>